<dbReference type="STRING" id="35525.A0A164E2U2"/>
<protein>
    <submittedName>
        <fullName evidence="3">Copia protein (Gag-int-pol protein)</fullName>
    </submittedName>
</protein>
<proteinExistence type="predicted"/>
<dbReference type="OrthoDB" id="97058at2759"/>
<evidence type="ECO:0000259" key="2">
    <source>
        <dbReference type="Pfam" id="PF22936"/>
    </source>
</evidence>
<keyword evidence="4" id="KW-1185">Reference proteome</keyword>
<dbReference type="Proteomes" id="UP000076858">
    <property type="component" value="Unassembled WGS sequence"/>
</dbReference>
<reference evidence="3 4" key="1">
    <citation type="submission" date="2016-03" db="EMBL/GenBank/DDBJ databases">
        <title>EvidentialGene: Evidence-directed Construction of Genes on Genomes.</title>
        <authorList>
            <person name="Gilbert D.G."/>
            <person name="Choi J.-H."/>
            <person name="Mockaitis K."/>
            <person name="Colbourne J."/>
            <person name="Pfrender M."/>
        </authorList>
    </citation>
    <scope>NUCLEOTIDE SEQUENCE [LARGE SCALE GENOMIC DNA]</scope>
    <source>
        <strain evidence="3 4">Xinb3</strain>
        <tissue evidence="3">Complete organism</tissue>
    </source>
</reference>
<dbReference type="AlphaFoldDB" id="A0A164E2U2"/>
<comment type="caution">
    <text evidence="3">The sequence shown here is derived from an EMBL/GenBank/DDBJ whole genome shotgun (WGS) entry which is preliminary data.</text>
</comment>
<evidence type="ECO:0000313" key="4">
    <source>
        <dbReference type="Proteomes" id="UP000076858"/>
    </source>
</evidence>
<dbReference type="EMBL" id="LRGB01025146">
    <property type="protein sequence ID" value="KZR96365.1"/>
    <property type="molecule type" value="Genomic_DNA"/>
</dbReference>
<gene>
    <name evidence="3" type="ORF">APZ42_009335</name>
</gene>
<accession>A0A164E2U2</accession>
<evidence type="ECO:0000313" key="3">
    <source>
        <dbReference type="EMBL" id="KZR96365.1"/>
    </source>
</evidence>
<feature type="non-terminal residue" evidence="3">
    <location>
        <position position="1"/>
    </location>
</feature>
<sequence length="274" mass="30597">GFFSRRSNQVRSKDAQPSEKIDKRICYYCDPSGRIGHTEERCWVKHERPGRSSQNLLQPADAALSHHHTEWPVDYGFSSYITSFLSSTSRNLKQWFADSGASQHMSDQRWMFSTFHAVKNSLHSYPVKGIGSDNCPLQATGKGDICIKSKVNGEWKNNILYDVLFVPKLGTNLFSVRSATKRGIKVVFYNDGVSITYNSSVVATGTSNGTNLYLLDFDPVNHINKDTSIVDPISLLSKTNAASINTWHHRLGHLNTATIKKMESLIVADGLLIS</sequence>
<name>A0A164E2U2_9CRUS</name>
<evidence type="ECO:0000259" key="1">
    <source>
        <dbReference type="Pfam" id="PF13976"/>
    </source>
</evidence>
<feature type="domain" description="GAG-pre-integrase" evidence="1">
    <location>
        <begin position="211"/>
        <end position="264"/>
    </location>
</feature>
<dbReference type="InterPro" id="IPR054722">
    <property type="entry name" value="PolX-like_BBD"/>
</dbReference>
<dbReference type="Pfam" id="PF22936">
    <property type="entry name" value="Pol_BBD"/>
    <property type="match status" value="1"/>
</dbReference>
<feature type="domain" description="Retrovirus-related Pol polyprotein from transposon TNT 1-94-like beta-barrel" evidence="2">
    <location>
        <begin position="95"/>
        <end position="183"/>
    </location>
</feature>
<dbReference type="Pfam" id="PF13976">
    <property type="entry name" value="gag_pre-integrs"/>
    <property type="match status" value="1"/>
</dbReference>
<organism evidence="3 4">
    <name type="scientific">Daphnia magna</name>
    <dbReference type="NCBI Taxonomy" id="35525"/>
    <lineage>
        <taxon>Eukaryota</taxon>
        <taxon>Metazoa</taxon>
        <taxon>Ecdysozoa</taxon>
        <taxon>Arthropoda</taxon>
        <taxon>Crustacea</taxon>
        <taxon>Branchiopoda</taxon>
        <taxon>Diplostraca</taxon>
        <taxon>Cladocera</taxon>
        <taxon>Anomopoda</taxon>
        <taxon>Daphniidae</taxon>
        <taxon>Daphnia</taxon>
    </lineage>
</organism>
<dbReference type="InterPro" id="IPR025724">
    <property type="entry name" value="GAG-pre-integrase_dom"/>
</dbReference>